<dbReference type="Pfam" id="PF03004">
    <property type="entry name" value="Transposase_24"/>
    <property type="match status" value="1"/>
</dbReference>
<reference evidence="2" key="2">
    <citation type="submission" date="2008-12" db="EMBL/GenBank/DDBJ databases">
        <title>Improved gene annotation of the rice (Oryza sativa) genomes.</title>
        <authorList>
            <person name="Wang J."/>
            <person name="Li R."/>
            <person name="Fan W."/>
            <person name="Huang Q."/>
            <person name="Zhang J."/>
            <person name="Zhou Y."/>
            <person name="Hu Y."/>
            <person name="Zi S."/>
            <person name="Li J."/>
            <person name="Ni P."/>
            <person name="Zheng H."/>
            <person name="Zhang Y."/>
            <person name="Zhao M."/>
            <person name="Hao Q."/>
            <person name="McDermott J."/>
            <person name="Samudrala R."/>
            <person name="Kristiansen K."/>
            <person name="Wong G.K.-S."/>
        </authorList>
    </citation>
    <scope>NUCLEOTIDE SEQUENCE</scope>
</reference>
<evidence type="ECO:0000313" key="2">
    <source>
        <dbReference type="EMBL" id="EEE57622.1"/>
    </source>
</evidence>
<feature type="compositionally biased region" description="Acidic residues" evidence="1">
    <location>
        <begin position="68"/>
        <end position="87"/>
    </location>
</feature>
<feature type="region of interest" description="Disordered" evidence="1">
    <location>
        <begin position="59"/>
        <end position="87"/>
    </location>
</feature>
<evidence type="ECO:0000256" key="1">
    <source>
        <dbReference type="SAM" id="MobiDB-lite"/>
    </source>
</evidence>
<dbReference type="HOGENOM" id="CLU_123063_1_0_1"/>
<feature type="region of interest" description="Disordered" evidence="1">
    <location>
        <begin position="541"/>
        <end position="578"/>
    </location>
</feature>
<protein>
    <submittedName>
        <fullName evidence="2">Uncharacterized protein</fullName>
    </submittedName>
</protein>
<dbReference type="EMBL" id="CM000139">
    <property type="protein sequence ID" value="EEE57622.1"/>
    <property type="molecule type" value="Genomic_DNA"/>
</dbReference>
<dbReference type="Proteomes" id="UP000007752">
    <property type="component" value="Chromosome 2"/>
</dbReference>
<feature type="compositionally biased region" description="Basic and acidic residues" evidence="1">
    <location>
        <begin position="356"/>
        <end position="368"/>
    </location>
</feature>
<reference evidence="2" key="1">
    <citation type="journal article" date="2005" name="PLoS Biol.">
        <title>The genomes of Oryza sativa: a history of duplications.</title>
        <authorList>
            <person name="Yu J."/>
            <person name="Wang J."/>
            <person name="Lin W."/>
            <person name="Li S."/>
            <person name="Li H."/>
            <person name="Zhou J."/>
            <person name="Ni P."/>
            <person name="Dong W."/>
            <person name="Hu S."/>
            <person name="Zeng C."/>
            <person name="Zhang J."/>
            <person name="Zhang Y."/>
            <person name="Li R."/>
            <person name="Xu Z."/>
            <person name="Li S."/>
            <person name="Li X."/>
            <person name="Zheng H."/>
            <person name="Cong L."/>
            <person name="Lin L."/>
            <person name="Yin J."/>
            <person name="Geng J."/>
            <person name="Li G."/>
            <person name="Shi J."/>
            <person name="Liu J."/>
            <person name="Lv H."/>
            <person name="Li J."/>
            <person name="Wang J."/>
            <person name="Deng Y."/>
            <person name="Ran L."/>
            <person name="Shi X."/>
            <person name="Wang X."/>
            <person name="Wu Q."/>
            <person name="Li C."/>
            <person name="Ren X."/>
            <person name="Wang J."/>
            <person name="Wang X."/>
            <person name="Li D."/>
            <person name="Liu D."/>
            <person name="Zhang X."/>
            <person name="Ji Z."/>
            <person name="Zhao W."/>
            <person name="Sun Y."/>
            <person name="Zhang Z."/>
            <person name="Bao J."/>
            <person name="Han Y."/>
            <person name="Dong L."/>
            <person name="Ji J."/>
            <person name="Chen P."/>
            <person name="Wu S."/>
            <person name="Liu J."/>
            <person name="Xiao Y."/>
            <person name="Bu D."/>
            <person name="Tan J."/>
            <person name="Yang L."/>
            <person name="Ye C."/>
            <person name="Zhang J."/>
            <person name="Xu J."/>
            <person name="Zhou Y."/>
            <person name="Yu Y."/>
            <person name="Zhang B."/>
            <person name="Zhuang S."/>
            <person name="Wei H."/>
            <person name="Liu B."/>
            <person name="Lei M."/>
            <person name="Yu H."/>
            <person name="Li Y."/>
            <person name="Xu H."/>
            <person name="Wei S."/>
            <person name="He X."/>
            <person name="Fang L."/>
            <person name="Zhang Z."/>
            <person name="Zhang Y."/>
            <person name="Huang X."/>
            <person name="Su Z."/>
            <person name="Tong W."/>
            <person name="Li J."/>
            <person name="Tong Z."/>
            <person name="Li S."/>
            <person name="Ye J."/>
            <person name="Wang L."/>
            <person name="Fang L."/>
            <person name="Lei T."/>
            <person name="Chen C."/>
            <person name="Chen H."/>
            <person name="Xu Z."/>
            <person name="Li H."/>
            <person name="Huang H."/>
            <person name="Zhang F."/>
            <person name="Xu H."/>
            <person name="Li N."/>
            <person name="Zhao C."/>
            <person name="Li S."/>
            <person name="Dong L."/>
            <person name="Huang Y."/>
            <person name="Li L."/>
            <person name="Xi Y."/>
            <person name="Qi Q."/>
            <person name="Li W."/>
            <person name="Zhang B."/>
            <person name="Hu W."/>
            <person name="Zhang Y."/>
            <person name="Tian X."/>
            <person name="Jiao Y."/>
            <person name="Liang X."/>
            <person name="Jin J."/>
            <person name="Gao L."/>
            <person name="Zheng W."/>
            <person name="Hao B."/>
            <person name="Liu S."/>
            <person name="Wang W."/>
            <person name="Yuan L."/>
            <person name="Cao M."/>
            <person name="McDermott J."/>
            <person name="Samudrala R."/>
            <person name="Wang J."/>
            <person name="Wong G.K."/>
            <person name="Yang H."/>
        </authorList>
    </citation>
    <scope>NUCLEOTIDE SEQUENCE [LARGE SCALE GENOMIC DNA]</scope>
</reference>
<accession>B9F1Y0</accession>
<feature type="compositionally biased region" description="Basic and acidic residues" evidence="1">
    <location>
        <begin position="541"/>
        <end position="550"/>
    </location>
</feature>
<dbReference type="InterPro" id="IPR004252">
    <property type="entry name" value="Probable_transposase_24"/>
</dbReference>
<dbReference type="AlphaFoldDB" id="B9F1Y0"/>
<feature type="region of interest" description="Disordered" evidence="1">
    <location>
        <begin position="323"/>
        <end position="382"/>
    </location>
</feature>
<feature type="compositionally biased region" description="Polar residues" evidence="1">
    <location>
        <begin position="323"/>
        <end position="350"/>
    </location>
</feature>
<gene>
    <name evidence="2" type="ORF">OsJ_08021</name>
</gene>
<sequence length="578" mass="65352">MDKDWMKTSRSSAEYNIGVDKFIEFALSNSENLITNQQSCNLPYDANGYTYEHNFQTEDDIISNGGSDEGDDYEDYCSSEDYDETEPGDNLPPYADLEHEGQVHEMLESTKKSGRGPTMMRSLWKDLDPNEKIRLKFNRYGQPCGLKTCKLTNFIGTLVKGKYVSLAAKNWRKVPEASKTKVWTSVQGIFDIEDHYKPWILKSASKKWKDFKAVLKRMYFNSELSWRQNVLNGCQERIPIKQWAWLIKSERNKATRSLQLNGTHTTGSRGFAVVLDQTELKENRKVGRAELYVITHTKRNGEPLDEYCSDKIELDPMNCINQAPSLSSRNKKTLLQSQPSSKVTSLPQQKQKFRSPHLELHKQSEKSKKPTSSEPNLQNRKRQFHTPLHEGLEAGLDTKAILKSGMKVGLISPKSGKMVALGTIQKTDKNAISVDGQALNDCVDILVNIVFNQHTIIPRAYGMISKLGSAQARCIPWPRDNLMHPSGQALHSKVSTIARHNSANQGNSVALTEVFKHNSIDNALQSVVGHKREVHDLTPKKNIGREDTHSRAKKIGKARPDSPYANFTNSQLLTTSRF</sequence>
<organism evidence="2">
    <name type="scientific">Oryza sativa subsp. japonica</name>
    <name type="common">Rice</name>
    <dbReference type="NCBI Taxonomy" id="39947"/>
    <lineage>
        <taxon>Eukaryota</taxon>
        <taxon>Viridiplantae</taxon>
        <taxon>Streptophyta</taxon>
        <taxon>Embryophyta</taxon>
        <taxon>Tracheophyta</taxon>
        <taxon>Spermatophyta</taxon>
        <taxon>Magnoliopsida</taxon>
        <taxon>Liliopsida</taxon>
        <taxon>Poales</taxon>
        <taxon>Poaceae</taxon>
        <taxon>BOP clade</taxon>
        <taxon>Oryzoideae</taxon>
        <taxon>Oryzeae</taxon>
        <taxon>Oryzinae</taxon>
        <taxon>Oryza</taxon>
        <taxon>Oryza sativa</taxon>
    </lineage>
</organism>
<feature type="compositionally biased region" description="Polar residues" evidence="1">
    <location>
        <begin position="565"/>
        <end position="578"/>
    </location>
</feature>
<dbReference type="PANTHER" id="PTHR33144">
    <property type="entry name" value="OS10G0409366 PROTEIN-RELATED"/>
    <property type="match status" value="1"/>
</dbReference>
<name>B9F1Y0_ORYSJ</name>
<proteinExistence type="predicted"/>
<dbReference type="PANTHER" id="PTHR33144:SF50">
    <property type="entry name" value="OS03G0714750 PROTEIN"/>
    <property type="match status" value="1"/>
</dbReference>